<feature type="transmembrane region" description="Helical" evidence="1">
    <location>
        <begin position="6"/>
        <end position="26"/>
    </location>
</feature>
<protein>
    <recommendedName>
        <fullName evidence="4">Secreted protein</fullName>
    </recommendedName>
</protein>
<reference evidence="2 3" key="1">
    <citation type="submission" date="2024-10" db="EMBL/GenBank/DDBJ databases">
        <title>The Natural Products Discovery Center: Release of the First 8490 Sequenced Strains for Exploring Actinobacteria Biosynthetic Diversity.</title>
        <authorList>
            <person name="Kalkreuter E."/>
            <person name="Kautsar S.A."/>
            <person name="Yang D."/>
            <person name="Bader C.D."/>
            <person name="Teijaro C.N."/>
            <person name="Fluegel L."/>
            <person name="Davis C.M."/>
            <person name="Simpson J.R."/>
            <person name="Lauterbach L."/>
            <person name="Steele A.D."/>
            <person name="Gui C."/>
            <person name="Meng S."/>
            <person name="Li G."/>
            <person name="Viehrig K."/>
            <person name="Ye F."/>
            <person name="Su P."/>
            <person name="Kiefer A.F."/>
            <person name="Nichols A."/>
            <person name="Cepeda A.J."/>
            <person name="Yan W."/>
            <person name="Fan B."/>
            <person name="Jiang Y."/>
            <person name="Adhikari A."/>
            <person name="Zheng C.-J."/>
            <person name="Schuster L."/>
            <person name="Cowan T.M."/>
            <person name="Smanski M.J."/>
            <person name="Chevrette M.G."/>
            <person name="De Carvalho L.P.S."/>
            <person name="Shen B."/>
        </authorList>
    </citation>
    <scope>NUCLEOTIDE SEQUENCE [LARGE SCALE GENOMIC DNA]</scope>
    <source>
        <strain evidence="2 3">NPDC001390</strain>
    </source>
</reference>
<proteinExistence type="predicted"/>
<organism evidence="2 3">
    <name type="scientific">Streptomyces bluensis</name>
    <dbReference type="NCBI Taxonomy" id="33897"/>
    <lineage>
        <taxon>Bacteria</taxon>
        <taxon>Bacillati</taxon>
        <taxon>Actinomycetota</taxon>
        <taxon>Actinomycetes</taxon>
        <taxon>Kitasatosporales</taxon>
        <taxon>Streptomycetaceae</taxon>
        <taxon>Streptomyces</taxon>
    </lineage>
</organism>
<dbReference type="EMBL" id="JBIAWJ010000031">
    <property type="protein sequence ID" value="MFF4527045.1"/>
    <property type="molecule type" value="Genomic_DNA"/>
</dbReference>
<sequence length="88" mass="9911">MSEPVRWVIPAILIVAVLGVAFQLWWERRHPSSYPGSREHAGDLGLAWWRSLSTERQAAVDRAAIEHAEESARLAVQRAVEINAAYHP</sequence>
<evidence type="ECO:0008006" key="4">
    <source>
        <dbReference type="Google" id="ProtNLM"/>
    </source>
</evidence>
<evidence type="ECO:0000313" key="3">
    <source>
        <dbReference type="Proteomes" id="UP001602058"/>
    </source>
</evidence>
<accession>A0ABW6UY79</accession>
<keyword evidence="3" id="KW-1185">Reference proteome</keyword>
<gene>
    <name evidence="2" type="ORF">ACFY1D_37370</name>
</gene>
<evidence type="ECO:0000256" key="1">
    <source>
        <dbReference type="SAM" id="Phobius"/>
    </source>
</evidence>
<name>A0ABW6UY79_9ACTN</name>
<evidence type="ECO:0000313" key="2">
    <source>
        <dbReference type="EMBL" id="MFF4527045.1"/>
    </source>
</evidence>
<keyword evidence="1" id="KW-0812">Transmembrane</keyword>
<dbReference type="Proteomes" id="UP001602058">
    <property type="component" value="Unassembled WGS sequence"/>
</dbReference>
<comment type="caution">
    <text evidence="2">The sequence shown here is derived from an EMBL/GenBank/DDBJ whole genome shotgun (WGS) entry which is preliminary data.</text>
</comment>
<dbReference type="RefSeq" id="WP_387892535.1">
    <property type="nucleotide sequence ID" value="NZ_JBIAWJ010000031.1"/>
</dbReference>
<keyword evidence="1" id="KW-1133">Transmembrane helix</keyword>
<keyword evidence="1" id="KW-0472">Membrane</keyword>